<keyword evidence="2" id="KW-0808">Transferase</keyword>
<evidence type="ECO:0000256" key="1">
    <source>
        <dbReference type="ARBA" id="ARBA00010164"/>
    </source>
</evidence>
<dbReference type="PANTHER" id="PTHR37419">
    <property type="entry name" value="SERINE/THREONINE-PROTEIN KINASE TOXIN HIPA"/>
    <property type="match status" value="1"/>
</dbReference>
<dbReference type="PANTHER" id="PTHR37419:SF8">
    <property type="entry name" value="TOXIN YJJJ"/>
    <property type="match status" value="1"/>
</dbReference>
<evidence type="ECO:0000259" key="4">
    <source>
        <dbReference type="Pfam" id="PF07804"/>
    </source>
</evidence>
<evidence type="ECO:0000256" key="3">
    <source>
        <dbReference type="ARBA" id="ARBA00022777"/>
    </source>
</evidence>
<evidence type="ECO:0000256" key="2">
    <source>
        <dbReference type="ARBA" id="ARBA00022679"/>
    </source>
</evidence>
<dbReference type="Gene3D" id="1.10.1070.20">
    <property type="match status" value="1"/>
</dbReference>
<dbReference type="InterPro" id="IPR012893">
    <property type="entry name" value="HipA-like_C"/>
</dbReference>
<dbReference type="Pfam" id="PF07804">
    <property type="entry name" value="HipA_C"/>
    <property type="match status" value="1"/>
</dbReference>
<comment type="similarity">
    <text evidence="1">Belongs to the HipA Ser/Thr kinase family.</text>
</comment>
<name>A0ABS8XQ44_9BURK</name>
<evidence type="ECO:0000313" key="5">
    <source>
        <dbReference type="EMBL" id="MCE4554876.1"/>
    </source>
</evidence>
<feature type="domain" description="HipA-like C-terminal" evidence="4">
    <location>
        <begin position="172"/>
        <end position="391"/>
    </location>
</feature>
<proteinExistence type="inferred from homology"/>
<organism evidence="5 6">
    <name type="scientific">Pelomonas cellulosilytica</name>
    <dbReference type="NCBI Taxonomy" id="2906762"/>
    <lineage>
        <taxon>Bacteria</taxon>
        <taxon>Pseudomonadati</taxon>
        <taxon>Pseudomonadota</taxon>
        <taxon>Betaproteobacteria</taxon>
        <taxon>Burkholderiales</taxon>
        <taxon>Sphaerotilaceae</taxon>
        <taxon>Roseateles</taxon>
    </lineage>
</organism>
<dbReference type="Proteomes" id="UP001200741">
    <property type="component" value="Unassembled WGS sequence"/>
</dbReference>
<keyword evidence="6" id="KW-1185">Reference proteome</keyword>
<sequence length="426" mass="47175">MTSEPGECFVYITLPGWTVPVTAGRFSLSLGRTGLPEGRFVYGRSYLERPDAVPLDPIELKLTPRVYETAALGGVFGALRDSSPDFWGRRVIERHLGRVSLGELDYLLHSPDDRAGALGFGLNREPPAPKRQFNRTLDLAELQRLADAIVAQEGDADSGDTAQVENLLLLGTSMGGARPKAVVEDDDGLWIAKFNRPDDTWDSAKVEHAMLVLARACGLDVAESRVAQVAGRSVLLVKRFDRQRIDDGYMRARMVSALTLLRAEDTHRSRERWSYVALAEELRRACAEPERNARELFRRMCFNALISNTDDHPRNHAVIARSAEWMLSPAYDLTPTAPVSLERRDLAMICGDAGRLASAGNLLSQHARFLLTPDEASTIVRTMREQVRSTWYATARAAGVTERDCGRIAGAFAYPGFDTTRNESLS</sequence>
<gene>
    <name evidence="5" type="ORF">LXT13_10595</name>
</gene>
<dbReference type="RefSeq" id="WP_233371883.1">
    <property type="nucleotide sequence ID" value="NZ_JAJTWU010000003.1"/>
</dbReference>
<protein>
    <submittedName>
        <fullName evidence="5">Type II toxin-antitoxin system HipA family toxin</fullName>
    </submittedName>
</protein>
<keyword evidence="3" id="KW-0418">Kinase</keyword>
<dbReference type="EMBL" id="JAJTWU010000003">
    <property type="protein sequence ID" value="MCE4554876.1"/>
    <property type="molecule type" value="Genomic_DNA"/>
</dbReference>
<dbReference type="InterPro" id="IPR052028">
    <property type="entry name" value="HipA_Ser/Thr_kinase"/>
</dbReference>
<comment type="caution">
    <text evidence="5">The sequence shown here is derived from an EMBL/GenBank/DDBJ whole genome shotgun (WGS) entry which is preliminary data.</text>
</comment>
<evidence type="ECO:0000313" key="6">
    <source>
        <dbReference type="Proteomes" id="UP001200741"/>
    </source>
</evidence>
<accession>A0ABS8XQ44</accession>
<reference evidence="5 6" key="1">
    <citation type="submission" date="2021-12" db="EMBL/GenBank/DDBJ databases">
        <title>Genome seq of P8.</title>
        <authorList>
            <person name="Seo T."/>
        </authorList>
    </citation>
    <scope>NUCLEOTIDE SEQUENCE [LARGE SCALE GENOMIC DNA]</scope>
    <source>
        <strain evidence="5 6">P8</strain>
    </source>
</reference>